<proteinExistence type="predicted"/>
<dbReference type="InterPro" id="IPR051043">
    <property type="entry name" value="Sulfatase_Mod_Factor_Kinase"/>
</dbReference>
<dbReference type="InterPro" id="IPR042095">
    <property type="entry name" value="SUMF_sf"/>
</dbReference>
<accession>A0A917FKW6</accession>
<gene>
    <name evidence="2" type="ORF">GCM10010912_34980</name>
</gene>
<dbReference type="PANTHER" id="PTHR23150">
    <property type="entry name" value="SULFATASE MODIFYING FACTOR 1, 2"/>
    <property type="match status" value="1"/>
</dbReference>
<dbReference type="Pfam" id="PF03781">
    <property type="entry name" value="FGE-sulfatase"/>
    <property type="match status" value="1"/>
</dbReference>
<reference evidence="2" key="2">
    <citation type="submission" date="2020-09" db="EMBL/GenBank/DDBJ databases">
        <authorList>
            <person name="Sun Q."/>
            <person name="Zhou Y."/>
        </authorList>
    </citation>
    <scope>NUCLEOTIDE SEQUENCE</scope>
    <source>
        <strain evidence="2">CGMCC 1.16134</strain>
    </source>
</reference>
<dbReference type="EMBL" id="BMKR01000013">
    <property type="protein sequence ID" value="GGF86711.1"/>
    <property type="molecule type" value="Genomic_DNA"/>
</dbReference>
<feature type="domain" description="Sulfatase-modifying factor enzyme-like" evidence="1">
    <location>
        <begin position="14"/>
        <end position="225"/>
    </location>
</feature>
<evidence type="ECO:0000259" key="1">
    <source>
        <dbReference type="Pfam" id="PF03781"/>
    </source>
</evidence>
<sequence>MANPNRSNEAEYPMVNLPGGEIELRDDRRKTTWTVQVKPFALAPVPVTKALFDSVMSRPAEPDAEPQAPAVNVSWEDTLLFCNLLSRRSGLKECYSLGDTGENAVCNWEAEGYRLPTEAEWQHACKAGTGGYRYGELDEIAWYEENSAGRVHQVGQKQPNAWGLYDMIGNVWEWCWDLYDQEVYGSYRIFRGGSWAEEARGCGATCRRRSHPTFRIEDLGFRLARSEYSLFHHVSSNR</sequence>
<name>A0A917FKW6_9BACL</name>
<dbReference type="InterPro" id="IPR005532">
    <property type="entry name" value="SUMF_dom"/>
</dbReference>
<comment type="caution">
    <text evidence="2">The sequence shown here is derived from an EMBL/GenBank/DDBJ whole genome shotgun (WGS) entry which is preliminary data.</text>
</comment>
<dbReference type="Gene3D" id="3.90.1580.10">
    <property type="entry name" value="paralog of FGE (formylglycine-generating enzyme)"/>
    <property type="match status" value="1"/>
</dbReference>
<dbReference type="AlphaFoldDB" id="A0A917FKW6"/>
<dbReference type="PANTHER" id="PTHR23150:SF19">
    <property type="entry name" value="FORMYLGLYCINE-GENERATING ENZYME"/>
    <property type="match status" value="1"/>
</dbReference>
<evidence type="ECO:0000313" key="3">
    <source>
        <dbReference type="Proteomes" id="UP000637643"/>
    </source>
</evidence>
<dbReference type="GO" id="GO:0120147">
    <property type="term" value="F:formylglycine-generating oxidase activity"/>
    <property type="evidence" value="ECO:0007669"/>
    <property type="project" value="TreeGrafter"/>
</dbReference>
<organism evidence="2 3">
    <name type="scientific">Paenibacillus albidus</name>
    <dbReference type="NCBI Taxonomy" id="2041023"/>
    <lineage>
        <taxon>Bacteria</taxon>
        <taxon>Bacillati</taxon>
        <taxon>Bacillota</taxon>
        <taxon>Bacilli</taxon>
        <taxon>Bacillales</taxon>
        <taxon>Paenibacillaceae</taxon>
        <taxon>Paenibacillus</taxon>
    </lineage>
</organism>
<protein>
    <recommendedName>
        <fullName evidence="1">Sulfatase-modifying factor enzyme-like domain-containing protein</fullName>
    </recommendedName>
</protein>
<dbReference type="InterPro" id="IPR016187">
    <property type="entry name" value="CTDL_fold"/>
</dbReference>
<evidence type="ECO:0000313" key="2">
    <source>
        <dbReference type="EMBL" id="GGF86711.1"/>
    </source>
</evidence>
<keyword evidence="3" id="KW-1185">Reference proteome</keyword>
<dbReference type="SUPFAM" id="SSF56436">
    <property type="entry name" value="C-type lectin-like"/>
    <property type="match status" value="1"/>
</dbReference>
<reference evidence="2" key="1">
    <citation type="journal article" date="2014" name="Int. J. Syst. Evol. Microbiol.">
        <title>Complete genome sequence of Corynebacterium casei LMG S-19264T (=DSM 44701T), isolated from a smear-ripened cheese.</title>
        <authorList>
            <consortium name="US DOE Joint Genome Institute (JGI-PGF)"/>
            <person name="Walter F."/>
            <person name="Albersmeier A."/>
            <person name="Kalinowski J."/>
            <person name="Ruckert C."/>
        </authorList>
    </citation>
    <scope>NUCLEOTIDE SEQUENCE</scope>
    <source>
        <strain evidence="2">CGMCC 1.16134</strain>
    </source>
</reference>
<dbReference type="Proteomes" id="UP000637643">
    <property type="component" value="Unassembled WGS sequence"/>
</dbReference>